<feature type="transmembrane region" description="Helical" evidence="6">
    <location>
        <begin position="429"/>
        <end position="450"/>
    </location>
</feature>
<dbReference type="InterPro" id="IPR038766">
    <property type="entry name" value="Membrane_comp_ABC_pdt"/>
</dbReference>
<keyword evidence="9" id="KW-1185">Reference proteome</keyword>
<keyword evidence="2" id="KW-1003">Cell membrane</keyword>
<evidence type="ECO:0000256" key="6">
    <source>
        <dbReference type="SAM" id="Phobius"/>
    </source>
</evidence>
<protein>
    <submittedName>
        <fullName evidence="8">Putative ABC transport system permease protein</fullName>
    </submittedName>
</protein>
<evidence type="ECO:0000256" key="4">
    <source>
        <dbReference type="ARBA" id="ARBA00022989"/>
    </source>
</evidence>
<evidence type="ECO:0000256" key="5">
    <source>
        <dbReference type="ARBA" id="ARBA00023136"/>
    </source>
</evidence>
<dbReference type="Pfam" id="PF02687">
    <property type="entry name" value="FtsX"/>
    <property type="match status" value="2"/>
</dbReference>
<feature type="transmembrane region" description="Helical" evidence="6">
    <location>
        <begin position="800"/>
        <end position="825"/>
    </location>
</feature>
<sequence>MLTLVRGLRRLGGNGATLVALVATATLLAVCGSMLAGGSTDTASTQRYAAAQIVVGGESSAVVTREGKDKDVALPGPRPLSAEVVDTIRDRVRGAGATVVPDIAARLAARSTKDWIPVTAHGWSARQLGPLGLTSGSAPTNSGQIVADESLGWSAGESVEILTEAGPQKRTVVGTVALPTGATPRQAAIYLTDEAATALARRGARVDVAAVGVLLPAGAPNAEDVADDLRTALERKGVVVETGDARGQIEFADLARARGDLRTLSGSLLAVVILVTLIVVGSTCALALSRRRREIATLRAIGATPRQMERLMVGEMAAVGFVAGVVGLVPASVVTKVVGWLLRAVGLLPHDFALALNAVAGISAVLLTTLVALATGWAAGRRTAAISPVAALASAAAGEQKPARWVLVLGVVLTVVGVAASLLPLVVDGIVGVAVAGGGGLLLVFGTALLTRPVVGALFQVVSRRLLASTTPHRWLAGAGMSGQASRLAAGVAPMMLIVGISLVQILVPASLSAAAQREAAAGLKVDHAVVAAGYGLPSAVPRSRDQHRPVTPVVRQQVVGVTTVLGGPETFRYTATGVRDRAGDLLDLGLRPGSTWDPTTTLGTDQAVLGTMTAAALGAAVGDQVEFVLADGTTVKPQVVGVFERGLGLGDVLLNYDTLTDHRSVSEPVGRTANLLLLPDLSRRPPVGEVVSAAEAFGAGGDAVSTGIAASTVPLFALFAYVAVSVANSLILSVTSRTGTFAMLRRIGADRRQLARSLVVEGLSVVAAAIVLGTAAALLPMVTVAYGLTGTPWPAIPSWFYLVVVGAVSALAMTAVVLPGRLVLRERH</sequence>
<dbReference type="AlphaFoldDB" id="A0A1M5EXK0"/>
<feature type="transmembrane region" description="Helical" evidence="6">
    <location>
        <begin position="354"/>
        <end position="379"/>
    </location>
</feature>
<dbReference type="PANTHER" id="PTHR30287:SF1">
    <property type="entry name" value="INNER MEMBRANE PROTEIN"/>
    <property type="match status" value="1"/>
</dbReference>
<evidence type="ECO:0000259" key="7">
    <source>
        <dbReference type="Pfam" id="PF02687"/>
    </source>
</evidence>
<proteinExistence type="predicted"/>
<dbReference type="InterPro" id="IPR003838">
    <property type="entry name" value="ABC3_permease_C"/>
</dbReference>
<dbReference type="STRING" id="2017.SAMN05444320_105184"/>
<reference evidence="8 9" key="1">
    <citation type="submission" date="2016-11" db="EMBL/GenBank/DDBJ databases">
        <authorList>
            <person name="Jaros S."/>
            <person name="Januszkiewicz K."/>
            <person name="Wedrychowicz H."/>
        </authorList>
    </citation>
    <scope>NUCLEOTIDE SEQUENCE [LARGE SCALE GENOMIC DNA]</scope>
    <source>
        <strain evidence="8 9">DSM 44523</strain>
    </source>
</reference>
<accession>A0A1M5EXK0</accession>
<dbReference type="OrthoDB" id="3223244at2"/>
<keyword evidence="4 6" id="KW-1133">Transmembrane helix</keyword>
<feature type="transmembrane region" description="Helical" evidence="6">
    <location>
        <begin position="316"/>
        <end position="342"/>
    </location>
</feature>
<feature type="transmembrane region" description="Helical" evidence="6">
    <location>
        <begin position="716"/>
        <end position="735"/>
    </location>
</feature>
<dbReference type="RefSeq" id="WP_073484222.1">
    <property type="nucleotide sequence ID" value="NZ_FQVN01000005.1"/>
</dbReference>
<evidence type="ECO:0000313" key="9">
    <source>
        <dbReference type="Proteomes" id="UP000184501"/>
    </source>
</evidence>
<evidence type="ECO:0000256" key="2">
    <source>
        <dbReference type="ARBA" id="ARBA00022475"/>
    </source>
</evidence>
<feature type="transmembrane region" description="Helical" evidence="6">
    <location>
        <begin position="268"/>
        <end position="289"/>
    </location>
</feature>
<dbReference type="PANTHER" id="PTHR30287">
    <property type="entry name" value="MEMBRANE COMPONENT OF PREDICTED ABC SUPERFAMILY METABOLITE UPTAKE TRANSPORTER"/>
    <property type="match status" value="1"/>
</dbReference>
<feature type="domain" description="ABC3 transporter permease C-terminal" evidence="7">
    <location>
        <begin position="719"/>
        <end position="826"/>
    </location>
</feature>
<name>A0A1M5EXK0_STRHI</name>
<evidence type="ECO:0000256" key="1">
    <source>
        <dbReference type="ARBA" id="ARBA00004651"/>
    </source>
</evidence>
<dbReference type="GO" id="GO:0005886">
    <property type="term" value="C:plasma membrane"/>
    <property type="evidence" value="ECO:0007669"/>
    <property type="project" value="UniProtKB-SubCell"/>
</dbReference>
<gene>
    <name evidence="8" type="ORF">SAMN05444320_105184</name>
</gene>
<keyword evidence="5 6" id="KW-0472">Membrane</keyword>
<keyword evidence="3 6" id="KW-0812">Transmembrane</keyword>
<feature type="transmembrane region" description="Helical" evidence="6">
    <location>
        <begin position="405"/>
        <end position="423"/>
    </location>
</feature>
<feature type="transmembrane region" description="Helical" evidence="6">
    <location>
        <begin position="755"/>
        <end position="780"/>
    </location>
</feature>
<feature type="transmembrane region" description="Helical" evidence="6">
    <location>
        <begin position="488"/>
        <end position="508"/>
    </location>
</feature>
<evidence type="ECO:0000313" key="8">
    <source>
        <dbReference type="EMBL" id="SHF83965.1"/>
    </source>
</evidence>
<feature type="domain" description="ABC3 transporter permease C-terminal" evidence="7">
    <location>
        <begin position="267"/>
        <end position="388"/>
    </location>
</feature>
<dbReference type="EMBL" id="FQVN01000005">
    <property type="protein sequence ID" value="SHF83965.1"/>
    <property type="molecule type" value="Genomic_DNA"/>
</dbReference>
<comment type="subcellular location">
    <subcellularLocation>
        <location evidence="1">Cell membrane</location>
        <topology evidence="1">Multi-pass membrane protein</topology>
    </subcellularLocation>
</comment>
<evidence type="ECO:0000256" key="3">
    <source>
        <dbReference type="ARBA" id="ARBA00022692"/>
    </source>
</evidence>
<dbReference type="Proteomes" id="UP000184501">
    <property type="component" value="Unassembled WGS sequence"/>
</dbReference>
<organism evidence="8 9">
    <name type="scientific">Streptoalloteichus hindustanus</name>
    <dbReference type="NCBI Taxonomy" id="2017"/>
    <lineage>
        <taxon>Bacteria</taxon>
        <taxon>Bacillati</taxon>
        <taxon>Actinomycetota</taxon>
        <taxon>Actinomycetes</taxon>
        <taxon>Pseudonocardiales</taxon>
        <taxon>Pseudonocardiaceae</taxon>
        <taxon>Streptoalloteichus</taxon>
    </lineage>
</organism>